<evidence type="ECO:0000313" key="8">
    <source>
        <dbReference type="EMBL" id="SFU17017.1"/>
    </source>
</evidence>
<dbReference type="SFLD" id="SFLDG01384">
    <property type="entry name" value="thioether_bond_formation_requi"/>
    <property type="match status" value="1"/>
</dbReference>
<dbReference type="InterPro" id="IPR024023">
    <property type="entry name" value="rSAM_paired_HxsB"/>
</dbReference>
<accession>A0A1I7DZA4</accession>
<keyword evidence="9" id="KW-1185">Reference proteome</keyword>
<dbReference type="Pfam" id="PF04055">
    <property type="entry name" value="Radical_SAM"/>
    <property type="match status" value="1"/>
</dbReference>
<dbReference type="SFLD" id="SFLDG01386">
    <property type="entry name" value="main_SPASM_domain-containing"/>
    <property type="match status" value="1"/>
</dbReference>
<dbReference type="InterPro" id="IPR007197">
    <property type="entry name" value="rSAM"/>
</dbReference>
<evidence type="ECO:0000313" key="9">
    <source>
        <dbReference type="Proteomes" id="UP000183371"/>
    </source>
</evidence>
<keyword evidence="4" id="KW-0408">Iron</keyword>
<dbReference type="EMBL" id="FPBD01000014">
    <property type="protein sequence ID" value="SFU17017.1"/>
    <property type="molecule type" value="Genomic_DNA"/>
</dbReference>
<dbReference type="CDD" id="cd01335">
    <property type="entry name" value="Radical_SAM"/>
    <property type="match status" value="1"/>
</dbReference>
<dbReference type="SFLD" id="SFLDS00029">
    <property type="entry name" value="Radical_SAM"/>
    <property type="match status" value="1"/>
</dbReference>
<name>A0A1I7DZA4_9HYPH</name>
<reference evidence="9" key="1">
    <citation type="submission" date="2016-10" db="EMBL/GenBank/DDBJ databases">
        <authorList>
            <person name="Varghese N."/>
            <person name="Submissions S."/>
        </authorList>
    </citation>
    <scope>NUCLEOTIDE SEQUENCE [LARGE SCALE GENOMIC DNA]</scope>
    <source>
        <strain evidence="9">DSM 17465</strain>
    </source>
</reference>
<dbReference type="InterPro" id="IPR023867">
    <property type="entry name" value="Sulphatase_maturase_rSAM"/>
</dbReference>
<comment type="cofactor">
    <cofactor evidence="1">
        <name>[4Fe-4S] cluster</name>
        <dbReference type="ChEBI" id="CHEBI:49883"/>
    </cofactor>
</comment>
<dbReference type="GO" id="GO:0046872">
    <property type="term" value="F:metal ion binding"/>
    <property type="evidence" value="ECO:0007669"/>
    <property type="project" value="UniProtKB-KW"/>
</dbReference>
<gene>
    <name evidence="8" type="ORF">SAMN05444141_11414</name>
</gene>
<protein>
    <submittedName>
        <fullName evidence="8">His-Xaa-Ser system radical SAM maturase HxsB</fullName>
    </submittedName>
</protein>
<dbReference type="InterPro" id="IPR013785">
    <property type="entry name" value="Aldolase_TIM"/>
</dbReference>
<evidence type="ECO:0000256" key="2">
    <source>
        <dbReference type="ARBA" id="ARBA00022691"/>
    </source>
</evidence>
<dbReference type="GO" id="GO:0051536">
    <property type="term" value="F:iron-sulfur cluster binding"/>
    <property type="evidence" value="ECO:0007669"/>
    <property type="project" value="UniProtKB-KW"/>
</dbReference>
<dbReference type="SUPFAM" id="SSF102114">
    <property type="entry name" value="Radical SAM enzymes"/>
    <property type="match status" value="1"/>
</dbReference>
<feature type="domain" description="Radical SAM core" evidence="7">
    <location>
        <begin position="88"/>
        <end position="248"/>
    </location>
</feature>
<dbReference type="PANTHER" id="PTHR43273">
    <property type="entry name" value="ANAEROBIC SULFATASE-MATURATING ENZYME HOMOLOG ASLB-RELATED"/>
    <property type="match status" value="1"/>
</dbReference>
<evidence type="ECO:0000259" key="7">
    <source>
        <dbReference type="Pfam" id="PF04055"/>
    </source>
</evidence>
<dbReference type="AlphaFoldDB" id="A0A1I7DZA4"/>
<dbReference type="PANTHER" id="PTHR43273:SF3">
    <property type="entry name" value="ANAEROBIC SULFATASE-MATURATING ENZYME HOMOLOG ASLB-RELATED"/>
    <property type="match status" value="1"/>
</dbReference>
<dbReference type="NCBIfam" id="TIGR03978">
    <property type="entry name" value="rSAM_paired_1"/>
    <property type="match status" value="1"/>
</dbReference>
<evidence type="ECO:0000256" key="4">
    <source>
        <dbReference type="ARBA" id="ARBA00023004"/>
    </source>
</evidence>
<evidence type="ECO:0000256" key="1">
    <source>
        <dbReference type="ARBA" id="ARBA00001966"/>
    </source>
</evidence>
<evidence type="ECO:0000256" key="5">
    <source>
        <dbReference type="ARBA" id="ARBA00023014"/>
    </source>
</evidence>
<proteinExistence type="inferred from homology"/>
<evidence type="ECO:0000256" key="3">
    <source>
        <dbReference type="ARBA" id="ARBA00022723"/>
    </source>
</evidence>
<dbReference type="Gene3D" id="3.20.20.70">
    <property type="entry name" value="Aldolase class I"/>
    <property type="match status" value="1"/>
</dbReference>
<dbReference type="SFLD" id="SFLDG01067">
    <property type="entry name" value="SPASM/twitch_domain_containing"/>
    <property type="match status" value="1"/>
</dbReference>
<evidence type="ECO:0000256" key="6">
    <source>
        <dbReference type="ARBA" id="ARBA00023601"/>
    </source>
</evidence>
<organism evidence="8 9">
    <name type="scientific">Pseudovibrio denitrificans</name>
    <dbReference type="NCBI Taxonomy" id="258256"/>
    <lineage>
        <taxon>Bacteria</taxon>
        <taxon>Pseudomonadati</taxon>
        <taxon>Pseudomonadota</taxon>
        <taxon>Alphaproteobacteria</taxon>
        <taxon>Hyphomicrobiales</taxon>
        <taxon>Stappiaceae</taxon>
        <taxon>Pseudovibrio</taxon>
    </lineage>
</organism>
<dbReference type="InterPro" id="IPR058240">
    <property type="entry name" value="rSAM_sf"/>
</dbReference>
<dbReference type="GO" id="GO:0016491">
    <property type="term" value="F:oxidoreductase activity"/>
    <property type="evidence" value="ECO:0007669"/>
    <property type="project" value="InterPro"/>
</dbReference>
<dbReference type="Proteomes" id="UP000183371">
    <property type="component" value="Unassembled WGS sequence"/>
</dbReference>
<keyword evidence="5" id="KW-0411">Iron-sulfur</keyword>
<keyword evidence="3" id="KW-0479">Metal-binding</keyword>
<comment type="similarity">
    <text evidence="6">Belongs to the radical SAM superfamily. Anaerobic sulfatase-maturating enzyme family.</text>
</comment>
<sequence length="471" mass="54022">MNQALVPIRFRRLPTSQYVITNDAGDFLYGSETLIDRYVAQQITEKDRHILTRSGFTYSRLGDLPSIGFANRWLKRSYVSNQLGYVVVVPTLRCDLDCSYCQVSRVAENAPGFDWSAQTLKSVKDFLSSLETDNIKIEFQGGEPLLRLDILQEIRSFCRSNFDTSEFVVCTNLQNVSDEAWAFFQANDTQISTSFDGSFHNHKRQRTKDNATTELFIKNLEKAISVCGEERVSVLPTLDVQNLPDVSDLISNFAQLGMRSIFLRPINHHGFARKKHDATGSVDPWTMYHKAFIQKLIEYNWQHEDWIEDFYFSHLLRRVFLGTANGHVDIRNPNILGSDYVLIDYDGQFYPTDEARMLTRTGNINLAVGHIEDGLDLELLSSLNELSLNDNAPDCVHCAYKPYCGVDLIDDLSRYGRVDVPKIDTDYCRKHMSLFDFLFELILDKDEKTRHSIGLWLGVPNFSTELVRKCP</sequence>
<keyword evidence="2" id="KW-0949">S-adenosyl-L-methionine</keyword>
<dbReference type="RefSeq" id="WP_244529464.1">
    <property type="nucleotide sequence ID" value="NZ_FPBD01000014.1"/>
</dbReference>